<evidence type="ECO:0000256" key="1">
    <source>
        <dbReference type="ARBA" id="ARBA00004651"/>
    </source>
</evidence>
<feature type="transmembrane region" description="Helical" evidence="7">
    <location>
        <begin position="308"/>
        <end position="331"/>
    </location>
</feature>
<dbReference type="InterPro" id="IPR011701">
    <property type="entry name" value="MFS"/>
</dbReference>
<proteinExistence type="predicted"/>
<accession>A0A841TKV4</accession>
<sequence>MQRWKVNLAVLWFGNFMVMAGMTMITPFLTLYLQQDLGVEGEHAIGVWGGLIFAANFVTSFFFQPFWGKMSDRYGRKMMLLRSGFGMAFVIVLMGFATAPWQLLLLRMVNGIISGFVPAAVALISSAAPRERTGFAMGTLQSGATAGTILGPLIGGLMADSFGFRPIFYITGSLLFLASVLSWIMVKETFDKEAAARKPQASMLSGLRDLARIPQLPALYSVTFLIQFAMLSPMALIPLFVQDLHGTTVDLAFWAGLVGSVTGFSNMFSAPLLGRLSDRVGSTRVLIFSLLGSGLMFIPQAFVTNVPQLLVCRFLLGCFVGGLIPSVNALIRRYTPDGQESRAFGFNSSSLALGNMIGPVVGGALSGVIGIEGLFIVSAFFMLVNSVWAYRLLVKPRGSKSTI</sequence>
<dbReference type="AlphaFoldDB" id="A0A841TKV4"/>
<feature type="transmembrane region" description="Helical" evidence="7">
    <location>
        <begin position="12"/>
        <end position="33"/>
    </location>
</feature>
<evidence type="ECO:0000256" key="4">
    <source>
        <dbReference type="ARBA" id="ARBA00022692"/>
    </source>
</evidence>
<feature type="transmembrane region" description="Helical" evidence="7">
    <location>
        <begin position="167"/>
        <end position="186"/>
    </location>
</feature>
<evidence type="ECO:0000256" key="7">
    <source>
        <dbReference type="SAM" id="Phobius"/>
    </source>
</evidence>
<keyword evidence="6 7" id="KW-0472">Membrane</keyword>
<gene>
    <name evidence="9" type="ORF">H4Q31_19990</name>
</gene>
<evidence type="ECO:0000256" key="2">
    <source>
        <dbReference type="ARBA" id="ARBA00022448"/>
    </source>
</evidence>
<keyword evidence="2" id="KW-0813">Transport</keyword>
<keyword evidence="4 7" id="KW-0812">Transmembrane</keyword>
<dbReference type="RefSeq" id="WP_185180826.1">
    <property type="nucleotide sequence ID" value="NZ_CBCSEP010000027.1"/>
</dbReference>
<feature type="transmembrane region" description="Helical" evidence="7">
    <location>
        <begin position="79"/>
        <end position="98"/>
    </location>
</feature>
<dbReference type="EMBL" id="JACJVN010000094">
    <property type="protein sequence ID" value="MBB6679567.1"/>
    <property type="molecule type" value="Genomic_DNA"/>
</dbReference>
<dbReference type="PRINTS" id="PR01035">
    <property type="entry name" value="TCRTETA"/>
</dbReference>
<feature type="transmembrane region" description="Helical" evidence="7">
    <location>
        <begin position="104"/>
        <end position="123"/>
    </location>
</feature>
<dbReference type="PANTHER" id="PTHR43414:SF6">
    <property type="entry name" value="MULTIDRUG RESISTANCE PROTEIN MDTG"/>
    <property type="match status" value="1"/>
</dbReference>
<evidence type="ECO:0000256" key="3">
    <source>
        <dbReference type="ARBA" id="ARBA00022475"/>
    </source>
</evidence>
<dbReference type="GO" id="GO:0005886">
    <property type="term" value="C:plasma membrane"/>
    <property type="evidence" value="ECO:0007669"/>
    <property type="project" value="UniProtKB-SubCell"/>
</dbReference>
<comment type="subcellular location">
    <subcellularLocation>
        <location evidence="1">Cell membrane</location>
        <topology evidence="1">Multi-pass membrane protein</topology>
    </subcellularLocation>
</comment>
<feature type="transmembrane region" description="Helical" evidence="7">
    <location>
        <begin position="285"/>
        <end position="302"/>
    </location>
</feature>
<feature type="transmembrane region" description="Helical" evidence="7">
    <location>
        <begin position="135"/>
        <end position="155"/>
    </location>
</feature>
<comment type="caution">
    <text evidence="9">The sequence shown here is derived from an EMBL/GenBank/DDBJ whole genome shotgun (WGS) entry which is preliminary data.</text>
</comment>
<evidence type="ECO:0000313" key="10">
    <source>
        <dbReference type="Proteomes" id="UP000574133"/>
    </source>
</evidence>
<feature type="transmembrane region" description="Helical" evidence="7">
    <location>
        <begin position="375"/>
        <end position="394"/>
    </location>
</feature>
<evidence type="ECO:0000256" key="5">
    <source>
        <dbReference type="ARBA" id="ARBA00022989"/>
    </source>
</evidence>
<name>A0A841TKV4_9BACL</name>
<organism evidence="9 10">
    <name type="scientific">Cohnella lubricantis</name>
    <dbReference type="NCBI Taxonomy" id="2163172"/>
    <lineage>
        <taxon>Bacteria</taxon>
        <taxon>Bacillati</taxon>
        <taxon>Bacillota</taxon>
        <taxon>Bacilli</taxon>
        <taxon>Bacillales</taxon>
        <taxon>Paenibacillaceae</taxon>
        <taxon>Cohnella</taxon>
    </lineage>
</organism>
<feature type="transmembrane region" description="Helical" evidence="7">
    <location>
        <begin position="253"/>
        <end position="273"/>
    </location>
</feature>
<dbReference type="PANTHER" id="PTHR43414">
    <property type="entry name" value="MULTIDRUG RESISTANCE PROTEIN MDTG"/>
    <property type="match status" value="1"/>
</dbReference>
<feature type="transmembrane region" description="Helical" evidence="7">
    <location>
        <begin position="45"/>
        <end position="67"/>
    </location>
</feature>
<dbReference type="PROSITE" id="PS50850">
    <property type="entry name" value="MFS"/>
    <property type="match status" value="1"/>
</dbReference>
<evidence type="ECO:0000259" key="8">
    <source>
        <dbReference type="PROSITE" id="PS50850"/>
    </source>
</evidence>
<keyword evidence="3" id="KW-1003">Cell membrane</keyword>
<keyword evidence="5 7" id="KW-1133">Transmembrane helix</keyword>
<dbReference type="InterPro" id="IPR001958">
    <property type="entry name" value="Tet-R_TetA/multi-R_MdtG-like"/>
</dbReference>
<evidence type="ECO:0000256" key="6">
    <source>
        <dbReference type="ARBA" id="ARBA00023136"/>
    </source>
</evidence>
<dbReference type="InterPro" id="IPR036259">
    <property type="entry name" value="MFS_trans_sf"/>
</dbReference>
<dbReference type="Gene3D" id="1.20.1250.20">
    <property type="entry name" value="MFS general substrate transporter like domains"/>
    <property type="match status" value="2"/>
</dbReference>
<reference evidence="9 10" key="1">
    <citation type="submission" date="2020-08" db="EMBL/GenBank/DDBJ databases">
        <title>Cohnella phylogeny.</title>
        <authorList>
            <person name="Dunlap C."/>
        </authorList>
    </citation>
    <scope>NUCLEOTIDE SEQUENCE [LARGE SCALE GENOMIC DNA]</scope>
    <source>
        <strain evidence="9 10">DSM 103658</strain>
    </source>
</reference>
<dbReference type="InterPro" id="IPR020846">
    <property type="entry name" value="MFS_dom"/>
</dbReference>
<feature type="domain" description="Major facilitator superfamily (MFS) profile" evidence="8">
    <location>
        <begin position="7"/>
        <end position="397"/>
    </location>
</feature>
<evidence type="ECO:0000313" key="9">
    <source>
        <dbReference type="EMBL" id="MBB6679567.1"/>
    </source>
</evidence>
<dbReference type="Proteomes" id="UP000574133">
    <property type="component" value="Unassembled WGS sequence"/>
</dbReference>
<feature type="transmembrane region" description="Helical" evidence="7">
    <location>
        <begin position="351"/>
        <end position="369"/>
    </location>
</feature>
<dbReference type="SUPFAM" id="SSF103473">
    <property type="entry name" value="MFS general substrate transporter"/>
    <property type="match status" value="1"/>
</dbReference>
<dbReference type="Pfam" id="PF07690">
    <property type="entry name" value="MFS_1"/>
    <property type="match status" value="1"/>
</dbReference>
<keyword evidence="10" id="KW-1185">Reference proteome</keyword>
<dbReference type="GO" id="GO:0022857">
    <property type="term" value="F:transmembrane transporter activity"/>
    <property type="evidence" value="ECO:0007669"/>
    <property type="project" value="InterPro"/>
</dbReference>
<protein>
    <submittedName>
        <fullName evidence="9">MFS transporter</fullName>
    </submittedName>
</protein>
<feature type="transmembrane region" description="Helical" evidence="7">
    <location>
        <begin position="218"/>
        <end position="241"/>
    </location>
</feature>